<evidence type="ECO:0000256" key="2">
    <source>
        <dbReference type="ARBA" id="ARBA00022517"/>
    </source>
</evidence>
<sequence length="285" mass="32469">MRGKRSKQYRKLMEQYELNFGFREPYQVLLDADIIRDANRYKMDLIAGLERTLHGKAKPMITQCCMRHLYALASEPGIPSIIEQAKSYERRRCGHLPSEYPVPLSAKSCITSVVDPKNNEINKHRYVVASQDLEVRKAMRDLMGVPLVYINRSVMIMEPMAGKTMESIVREEQAKLRAGAKRGSVSLKRKRDELNSSGDKSLIVKKKVTRGPKGPNPLSIKKPSVKKITENPVKIIETDRELLTQIETMTEGEKEEATSTKKRKRKHKSSGMSRRAVVISDEEAK</sequence>
<feature type="domain" description="UTP23 sensor motif region" evidence="9">
    <location>
        <begin position="206"/>
        <end position="223"/>
    </location>
</feature>
<evidence type="ECO:0000313" key="11">
    <source>
        <dbReference type="Proteomes" id="UP000030854"/>
    </source>
</evidence>
<evidence type="ECO:0000259" key="9">
    <source>
        <dbReference type="Pfam" id="PF24779"/>
    </source>
</evidence>
<evidence type="ECO:0000256" key="8">
    <source>
        <dbReference type="SAM" id="MobiDB-lite"/>
    </source>
</evidence>
<dbReference type="Proteomes" id="UP000030854">
    <property type="component" value="Unassembled WGS sequence"/>
</dbReference>
<dbReference type="InterPro" id="IPR006984">
    <property type="entry name" value="Fcf1/UTP23"/>
</dbReference>
<accession>A0A0B1P9F7</accession>
<dbReference type="FunFam" id="3.40.50.1010:FF:000006">
    <property type="entry name" value="rRNA-processing protein UTP23 homolog"/>
    <property type="match status" value="1"/>
</dbReference>
<dbReference type="HOGENOM" id="CLU_053567_1_0_1"/>
<keyword evidence="11" id="KW-1185">Reference proteome</keyword>
<keyword evidence="3" id="KW-0698">rRNA processing</keyword>
<evidence type="ECO:0000256" key="7">
    <source>
        <dbReference type="ARBA" id="ARBA00076388"/>
    </source>
</evidence>
<dbReference type="Pfam" id="PF24779">
    <property type="entry name" value="UTP23_sensor"/>
    <property type="match status" value="1"/>
</dbReference>
<dbReference type="InterPro" id="IPR029060">
    <property type="entry name" value="PIN-like_dom_sf"/>
</dbReference>
<dbReference type="EMBL" id="JNVN01001114">
    <property type="protein sequence ID" value="KHJ33995.1"/>
    <property type="molecule type" value="Genomic_DNA"/>
</dbReference>
<gene>
    <name evidence="10" type="ORF">EV44_g0925</name>
</gene>
<dbReference type="AlphaFoldDB" id="A0A0B1P9F7"/>
<organism evidence="10 11">
    <name type="scientific">Uncinula necator</name>
    <name type="common">Grape powdery mildew</name>
    <dbReference type="NCBI Taxonomy" id="52586"/>
    <lineage>
        <taxon>Eukaryota</taxon>
        <taxon>Fungi</taxon>
        <taxon>Dikarya</taxon>
        <taxon>Ascomycota</taxon>
        <taxon>Pezizomycotina</taxon>
        <taxon>Leotiomycetes</taxon>
        <taxon>Erysiphales</taxon>
        <taxon>Erysiphaceae</taxon>
        <taxon>Erysiphe</taxon>
    </lineage>
</organism>
<comment type="similarity">
    <text evidence="6">Belongs to the UTP23/FCF1 family. UTP23 subfamily.</text>
</comment>
<dbReference type="SUPFAM" id="SSF88723">
    <property type="entry name" value="PIN domain-like"/>
    <property type="match status" value="1"/>
</dbReference>
<protein>
    <recommendedName>
        <fullName evidence="7">U three protein 23</fullName>
    </recommendedName>
</protein>
<name>A0A0B1P9F7_UNCNE</name>
<comment type="function">
    <text evidence="5">Involved in rRNA-processing and ribosome biogenesis.</text>
</comment>
<dbReference type="Pfam" id="PF04900">
    <property type="entry name" value="Fcf1"/>
    <property type="match status" value="1"/>
</dbReference>
<evidence type="ECO:0000256" key="1">
    <source>
        <dbReference type="ARBA" id="ARBA00004604"/>
    </source>
</evidence>
<feature type="compositionally biased region" description="Basic residues" evidence="8">
    <location>
        <begin position="260"/>
        <end position="269"/>
    </location>
</feature>
<dbReference type="Gene3D" id="3.40.50.1010">
    <property type="entry name" value="5'-nuclease"/>
    <property type="match status" value="1"/>
</dbReference>
<dbReference type="PANTHER" id="PTHR12416">
    <property type="entry name" value="RRNA-PROCESSING PROTEIN UTP23 HOMOLOG"/>
    <property type="match status" value="1"/>
</dbReference>
<keyword evidence="4" id="KW-0539">Nucleus</keyword>
<comment type="subcellular location">
    <subcellularLocation>
        <location evidence="1">Nucleus</location>
        <location evidence="1">Nucleolus</location>
    </subcellularLocation>
</comment>
<feature type="region of interest" description="Disordered" evidence="8">
    <location>
        <begin position="177"/>
        <end position="222"/>
    </location>
</feature>
<evidence type="ECO:0000256" key="6">
    <source>
        <dbReference type="ARBA" id="ARBA00038503"/>
    </source>
</evidence>
<dbReference type="GO" id="GO:0032040">
    <property type="term" value="C:small-subunit processome"/>
    <property type="evidence" value="ECO:0007669"/>
    <property type="project" value="InterPro"/>
</dbReference>
<dbReference type="STRING" id="52586.A0A0B1P9F7"/>
<evidence type="ECO:0000256" key="5">
    <source>
        <dbReference type="ARBA" id="ARBA00037300"/>
    </source>
</evidence>
<dbReference type="OrthoDB" id="25675at2759"/>
<dbReference type="GO" id="GO:0006364">
    <property type="term" value="P:rRNA processing"/>
    <property type="evidence" value="ECO:0007669"/>
    <property type="project" value="UniProtKB-KW"/>
</dbReference>
<feature type="region of interest" description="Disordered" evidence="8">
    <location>
        <begin position="246"/>
        <end position="285"/>
    </location>
</feature>
<evidence type="ECO:0000256" key="3">
    <source>
        <dbReference type="ARBA" id="ARBA00022552"/>
    </source>
</evidence>
<evidence type="ECO:0000256" key="4">
    <source>
        <dbReference type="ARBA" id="ARBA00023242"/>
    </source>
</evidence>
<keyword evidence="2" id="KW-0690">Ribosome biogenesis</keyword>
<dbReference type="InterPro" id="IPR057776">
    <property type="entry name" value="UTP23_sensor"/>
</dbReference>
<comment type="caution">
    <text evidence="10">The sequence shown here is derived from an EMBL/GenBank/DDBJ whole genome shotgun (WGS) entry which is preliminary data.</text>
</comment>
<proteinExistence type="inferred from homology"/>
<reference evidence="10 11" key="1">
    <citation type="journal article" date="2014" name="BMC Genomics">
        <title>Adaptive genomic structural variation in the grape powdery mildew pathogen, Erysiphe necator.</title>
        <authorList>
            <person name="Jones L."/>
            <person name="Riaz S."/>
            <person name="Morales-Cruz A."/>
            <person name="Amrine K.C."/>
            <person name="McGuire B."/>
            <person name="Gubler W.D."/>
            <person name="Walker M.A."/>
            <person name="Cantu D."/>
        </authorList>
    </citation>
    <scope>NUCLEOTIDE SEQUENCE [LARGE SCALE GENOMIC DNA]</scope>
    <source>
        <strain evidence="11">c</strain>
    </source>
</reference>
<evidence type="ECO:0000313" key="10">
    <source>
        <dbReference type="EMBL" id="KHJ33995.1"/>
    </source>
</evidence>
<dbReference type="CDD" id="cd09865">
    <property type="entry name" value="PIN_ScUtp23p-like"/>
    <property type="match status" value="1"/>
</dbReference>
<dbReference type="OMA" id="CCMQALY"/>